<dbReference type="AlphaFoldDB" id="A0A5C7I837"/>
<sequence>MAKSSSIDIKLEVMEVQSSDVEIKLGGVMTATKDSSPIDIKIGGTPMTNNEKPKFESLWSNLPGDVLISIVERLCYVHQIYFLAVCKDWRSKIYGLVRHSDKSPWILAASNDEDTPPWKFVSNSNQCYLYDPIHKQKYTIENQILDGAHIHASKFDWLLLSTNIKSTYFFSFYSPFTNKVIELPALDMEISSGKIFTDVRATFSTAPTSSDCVICVVSTEPPKKEVSFIHSFFEEFCVSSCSPGGKTWNNVLLGTNGDRYCTWINSRIAHLDGVIYFTFIDVDSMWGVMGAFKPGLQEWKEYSYPIFSFAWCIDCLIESEEDENMFMLYYNGGRKTWNVCRFNKAEENWCVLENLGNRMLFVSAISTSFQLARSAKEDGEGIGSFENTIHVAYCYPGLECSSFFHKTLDKHPSCPQIYNWIDKEGLSFTWIQPPNMNF</sequence>
<feature type="domain" description="F-box" evidence="1">
    <location>
        <begin position="59"/>
        <end position="93"/>
    </location>
</feature>
<evidence type="ECO:0000259" key="1">
    <source>
        <dbReference type="Pfam" id="PF00646"/>
    </source>
</evidence>
<protein>
    <submittedName>
        <fullName evidence="3">Uncharacterized protein</fullName>
    </submittedName>
</protein>
<dbReference type="Pfam" id="PF00646">
    <property type="entry name" value="F-box"/>
    <property type="match status" value="1"/>
</dbReference>
<evidence type="ECO:0000259" key="2">
    <source>
        <dbReference type="Pfam" id="PF03478"/>
    </source>
</evidence>
<comment type="caution">
    <text evidence="3">The sequence shown here is derived from an EMBL/GenBank/DDBJ whole genome shotgun (WGS) entry which is preliminary data.</text>
</comment>
<evidence type="ECO:0000313" key="3">
    <source>
        <dbReference type="EMBL" id="TXG65510.1"/>
    </source>
</evidence>
<dbReference type="InterPro" id="IPR036047">
    <property type="entry name" value="F-box-like_dom_sf"/>
</dbReference>
<dbReference type="PANTHER" id="PTHR33127">
    <property type="entry name" value="TRANSMEMBRANE PROTEIN"/>
    <property type="match status" value="1"/>
</dbReference>
<dbReference type="InterPro" id="IPR005174">
    <property type="entry name" value="KIB1-4_b-propeller"/>
</dbReference>
<name>A0A5C7I837_9ROSI</name>
<gene>
    <name evidence="3" type="ORF">EZV62_006785</name>
</gene>
<proteinExistence type="predicted"/>
<dbReference type="Pfam" id="PF03478">
    <property type="entry name" value="Beta-prop_KIB1-4"/>
    <property type="match status" value="1"/>
</dbReference>
<keyword evidence="4" id="KW-1185">Reference proteome</keyword>
<organism evidence="3 4">
    <name type="scientific">Acer yangbiense</name>
    <dbReference type="NCBI Taxonomy" id="1000413"/>
    <lineage>
        <taxon>Eukaryota</taxon>
        <taxon>Viridiplantae</taxon>
        <taxon>Streptophyta</taxon>
        <taxon>Embryophyta</taxon>
        <taxon>Tracheophyta</taxon>
        <taxon>Spermatophyta</taxon>
        <taxon>Magnoliopsida</taxon>
        <taxon>eudicotyledons</taxon>
        <taxon>Gunneridae</taxon>
        <taxon>Pentapetalae</taxon>
        <taxon>rosids</taxon>
        <taxon>malvids</taxon>
        <taxon>Sapindales</taxon>
        <taxon>Sapindaceae</taxon>
        <taxon>Hippocastanoideae</taxon>
        <taxon>Acereae</taxon>
        <taxon>Acer</taxon>
    </lineage>
</organism>
<dbReference type="SUPFAM" id="SSF81383">
    <property type="entry name" value="F-box domain"/>
    <property type="match status" value="1"/>
</dbReference>
<feature type="domain" description="KIB1-4 beta-propeller" evidence="2">
    <location>
        <begin position="134"/>
        <end position="366"/>
    </location>
</feature>
<accession>A0A5C7I837</accession>
<evidence type="ECO:0000313" key="4">
    <source>
        <dbReference type="Proteomes" id="UP000323000"/>
    </source>
</evidence>
<dbReference type="InterPro" id="IPR001810">
    <property type="entry name" value="F-box_dom"/>
</dbReference>
<dbReference type="PANTHER" id="PTHR33127:SF5">
    <property type="entry name" value="TRANSMEMBRANE PROTEIN"/>
    <property type="match status" value="1"/>
</dbReference>
<dbReference type="Proteomes" id="UP000323000">
    <property type="component" value="Chromosome 3"/>
</dbReference>
<reference evidence="4" key="1">
    <citation type="journal article" date="2019" name="Gigascience">
        <title>De novo genome assembly of the endangered Acer yangbiense, a plant species with extremely small populations endemic to Yunnan Province, China.</title>
        <authorList>
            <person name="Yang J."/>
            <person name="Wariss H.M."/>
            <person name="Tao L."/>
            <person name="Zhang R."/>
            <person name="Yun Q."/>
            <person name="Hollingsworth P."/>
            <person name="Dao Z."/>
            <person name="Luo G."/>
            <person name="Guo H."/>
            <person name="Ma Y."/>
            <person name="Sun W."/>
        </authorList>
    </citation>
    <scope>NUCLEOTIDE SEQUENCE [LARGE SCALE GENOMIC DNA]</scope>
    <source>
        <strain evidence="4">cv. Malutang</strain>
    </source>
</reference>
<dbReference type="EMBL" id="VAHF01000003">
    <property type="protein sequence ID" value="TXG65510.1"/>
    <property type="molecule type" value="Genomic_DNA"/>
</dbReference>
<dbReference type="OrthoDB" id="963688at2759"/>